<accession>A0ABT8K362</accession>
<dbReference type="EC" id="2.3.1.234" evidence="2"/>
<evidence type="ECO:0000313" key="3">
    <source>
        <dbReference type="Proteomes" id="UP001174209"/>
    </source>
</evidence>
<dbReference type="InterPro" id="IPR000905">
    <property type="entry name" value="Gcp-like_dom"/>
</dbReference>
<dbReference type="Pfam" id="PF00814">
    <property type="entry name" value="TsaD"/>
    <property type="match status" value="1"/>
</dbReference>
<name>A0ABT8K362_9MICC</name>
<feature type="domain" description="Gcp-like" evidence="1">
    <location>
        <begin position="31"/>
        <end position="132"/>
    </location>
</feature>
<keyword evidence="3" id="KW-1185">Reference proteome</keyword>
<organism evidence="2 3">
    <name type="scientific">Arthrobacter burdickii</name>
    <dbReference type="NCBI Taxonomy" id="3035920"/>
    <lineage>
        <taxon>Bacteria</taxon>
        <taxon>Bacillati</taxon>
        <taxon>Actinomycetota</taxon>
        <taxon>Actinomycetes</taxon>
        <taxon>Micrococcales</taxon>
        <taxon>Micrococcaceae</taxon>
        <taxon>Arthrobacter</taxon>
    </lineage>
</organism>
<dbReference type="InterPro" id="IPR043129">
    <property type="entry name" value="ATPase_NBD"/>
</dbReference>
<proteinExistence type="predicted"/>
<evidence type="ECO:0000313" key="2">
    <source>
        <dbReference type="EMBL" id="MDN4610814.1"/>
    </source>
</evidence>
<dbReference type="InterPro" id="IPR022496">
    <property type="entry name" value="T6A_TsaB"/>
</dbReference>
<dbReference type="CDD" id="cd24032">
    <property type="entry name" value="ASKHA_NBD_TsaB"/>
    <property type="match status" value="1"/>
</dbReference>
<sequence>MLLLALDTSAAATVALLRDDDVVARFGSADTRSHAEVLAPAVHRILTDAGVAGPDLDAVVAGVGPGPFTGLRAGLVTARTLAFVWGVPLHGVMSLDALAFDATASGTLPPGSEFLVGTDARRGEVYWAAYRAPSSNGVQPGQDVHPELPKLLDGPHVGPAAGLPKGLPLVGRAAALYPDDVEGVGALADPDAASLGRVARLRLLAGTALPDTSPLYLRESDAQVPGPRKRATA</sequence>
<keyword evidence="2" id="KW-0808">Transferase</keyword>
<gene>
    <name evidence="2" type="primary">tsaB</name>
    <name evidence="2" type="ORF">P5G52_08010</name>
</gene>
<keyword evidence="2" id="KW-0012">Acyltransferase</keyword>
<dbReference type="PANTHER" id="PTHR11735">
    <property type="entry name" value="TRNA N6-ADENOSINE THREONYLCARBAMOYLTRANSFERASE"/>
    <property type="match status" value="1"/>
</dbReference>
<dbReference type="Gene3D" id="3.30.420.40">
    <property type="match status" value="2"/>
</dbReference>
<comment type="caution">
    <text evidence="2">The sequence shown here is derived from an EMBL/GenBank/DDBJ whole genome shotgun (WGS) entry which is preliminary data.</text>
</comment>
<dbReference type="PANTHER" id="PTHR11735:SF11">
    <property type="entry name" value="TRNA THREONYLCARBAMOYLADENOSINE BIOSYNTHESIS PROTEIN TSAB"/>
    <property type="match status" value="1"/>
</dbReference>
<dbReference type="EMBL" id="JAROCG010000001">
    <property type="protein sequence ID" value="MDN4610814.1"/>
    <property type="molecule type" value="Genomic_DNA"/>
</dbReference>
<reference evidence="2" key="1">
    <citation type="submission" date="2023-06" db="EMBL/GenBank/DDBJ databases">
        <title>MT1 and MT2 Draft Genomes of Novel Species.</title>
        <authorList>
            <person name="Venkateswaran K."/>
        </authorList>
    </citation>
    <scope>NUCLEOTIDE SEQUENCE</scope>
    <source>
        <strain evidence="2">IIF3SC-B10</strain>
    </source>
</reference>
<dbReference type="RefSeq" id="WP_301226299.1">
    <property type="nucleotide sequence ID" value="NZ_JAROCG010000001.1"/>
</dbReference>
<protein>
    <submittedName>
        <fullName evidence="2">tRNA (Adenosine(37)-N6)-threonylcarbamoyltransferase complex dimerization subunit type 1 TsaB</fullName>
        <ecNumber evidence="2">2.3.1.234</ecNumber>
    </submittedName>
</protein>
<dbReference type="NCBIfam" id="TIGR03725">
    <property type="entry name" value="T6A_YeaZ"/>
    <property type="match status" value="1"/>
</dbReference>
<dbReference type="SUPFAM" id="SSF53067">
    <property type="entry name" value="Actin-like ATPase domain"/>
    <property type="match status" value="2"/>
</dbReference>
<dbReference type="Proteomes" id="UP001174209">
    <property type="component" value="Unassembled WGS sequence"/>
</dbReference>
<dbReference type="GO" id="GO:0061711">
    <property type="term" value="F:tRNA N(6)-L-threonylcarbamoyladenine synthase activity"/>
    <property type="evidence" value="ECO:0007669"/>
    <property type="project" value="UniProtKB-EC"/>
</dbReference>
<evidence type="ECO:0000259" key="1">
    <source>
        <dbReference type="Pfam" id="PF00814"/>
    </source>
</evidence>